<name>A0A0S4TXA4_RALSL</name>
<evidence type="ECO:0000256" key="4">
    <source>
        <dbReference type="ARBA" id="ARBA00020311"/>
    </source>
</evidence>
<keyword evidence="5" id="KW-0808">Transferase</keyword>
<dbReference type="PRINTS" id="PR00868">
    <property type="entry name" value="DNAPOLI"/>
</dbReference>
<evidence type="ECO:0000256" key="9">
    <source>
        <dbReference type="ARBA" id="ARBA00023125"/>
    </source>
</evidence>
<dbReference type="InterPro" id="IPR001098">
    <property type="entry name" value="DNA-dir_DNA_pol_A_palm_dom"/>
</dbReference>
<comment type="catalytic activity">
    <reaction evidence="10">
        <text>DNA(n) + a 2'-deoxyribonucleoside 5'-triphosphate = DNA(n+1) + diphosphate</text>
        <dbReference type="Rhea" id="RHEA:22508"/>
        <dbReference type="Rhea" id="RHEA-COMP:17339"/>
        <dbReference type="Rhea" id="RHEA-COMP:17340"/>
        <dbReference type="ChEBI" id="CHEBI:33019"/>
        <dbReference type="ChEBI" id="CHEBI:61560"/>
        <dbReference type="ChEBI" id="CHEBI:173112"/>
        <dbReference type="EC" id="2.7.7.7"/>
    </reaction>
</comment>
<dbReference type="EC" id="2.7.7.7" evidence="3"/>
<evidence type="ECO:0000256" key="1">
    <source>
        <dbReference type="ARBA" id="ARBA00007705"/>
    </source>
</evidence>
<evidence type="ECO:0000256" key="7">
    <source>
        <dbReference type="ARBA" id="ARBA00022705"/>
    </source>
</evidence>
<evidence type="ECO:0000259" key="11">
    <source>
        <dbReference type="SMART" id="SM00482"/>
    </source>
</evidence>
<dbReference type="SMART" id="SM00482">
    <property type="entry name" value="POLAc"/>
    <property type="match status" value="1"/>
</dbReference>
<evidence type="ECO:0000256" key="5">
    <source>
        <dbReference type="ARBA" id="ARBA00022679"/>
    </source>
</evidence>
<evidence type="ECO:0000313" key="12">
    <source>
        <dbReference type="EMBL" id="CUV14665.1"/>
    </source>
</evidence>
<dbReference type="EMBL" id="LN899819">
    <property type="protein sequence ID" value="CUV14665.1"/>
    <property type="molecule type" value="Genomic_DNA"/>
</dbReference>
<dbReference type="Pfam" id="PF00476">
    <property type="entry name" value="DNA_pol_A"/>
    <property type="match status" value="1"/>
</dbReference>
<comment type="similarity">
    <text evidence="1">Belongs to the DNA polymerase type-A family.</text>
</comment>
<dbReference type="GO" id="GO:0003677">
    <property type="term" value="F:DNA binding"/>
    <property type="evidence" value="ECO:0007669"/>
    <property type="project" value="UniProtKB-KW"/>
</dbReference>
<dbReference type="SUPFAM" id="SSF56672">
    <property type="entry name" value="DNA/RNA polymerases"/>
    <property type="match status" value="1"/>
</dbReference>
<reference evidence="12" key="1">
    <citation type="submission" date="2015-10" db="EMBL/GenBank/DDBJ databases">
        <authorList>
            <person name="Gilbert D.G."/>
        </authorList>
    </citation>
    <scope>NUCLEOTIDE SEQUENCE</scope>
    <source>
        <strain evidence="12">Phyl III-seqv23</strain>
    </source>
</reference>
<dbReference type="PROSITE" id="PS00447">
    <property type="entry name" value="DNA_POLYMERASE_A"/>
    <property type="match status" value="1"/>
</dbReference>
<protein>
    <recommendedName>
        <fullName evidence="4">DNA polymerase I</fullName>
        <ecNumber evidence="3">2.7.7.7</ecNumber>
    </recommendedName>
</protein>
<dbReference type="Gene3D" id="3.30.70.370">
    <property type="match status" value="1"/>
</dbReference>
<accession>A0A0S4TXA4</accession>
<feature type="domain" description="DNA-directed DNA polymerase family A palm" evidence="11">
    <location>
        <begin position="493"/>
        <end position="737"/>
    </location>
</feature>
<evidence type="ECO:0000256" key="6">
    <source>
        <dbReference type="ARBA" id="ARBA00022695"/>
    </source>
</evidence>
<dbReference type="InterPro" id="IPR019760">
    <property type="entry name" value="DNA-dir_DNA_pol_A_CS"/>
</dbReference>
<dbReference type="GO" id="GO:0006302">
    <property type="term" value="P:double-strand break repair"/>
    <property type="evidence" value="ECO:0007669"/>
    <property type="project" value="TreeGrafter"/>
</dbReference>
<keyword evidence="8" id="KW-0239">DNA-directed DNA polymerase</keyword>
<dbReference type="GO" id="GO:0006261">
    <property type="term" value="P:DNA-templated DNA replication"/>
    <property type="evidence" value="ECO:0007669"/>
    <property type="project" value="InterPro"/>
</dbReference>
<dbReference type="GO" id="GO:0003887">
    <property type="term" value="F:DNA-directed DNA polymerase activity"/>
    <property type="evidence" value="ECO:0007669"/>
    <property type="project" value="UniProtKB-KW"/>
</dbReference>
<evidence type="ECO:0000256" key="10">
    <source>
        <dbReference type="ARBA" id="ARBA00049244"/>
    </source>
</evidence>
<sequence>MQYTVWDLETSTRTEYKRKANPFSADNYVVAQGACRATLTDPFSHQQGARTFGTYFPAAAPLDGDRDARIAACKALPEDWFTAMLQDTKLLVGVNIKFDLLYALANPNSNAEKNLEAWMDWVNGGGIVWDCQLAEYLLAGMEQSSHMLSMDEMAPAYGGNVKVDEVKALWNAGVETIDIPEDLLMRYLLGSHNEATGKWEHGDIGNTELIFRGQWEKAKKSGQLRSILLNMGALMFTVEAERNGMYVDRALGDELQKKLAADLAVKLVELTAYLPDDLPFDFNWNSRFHKSALIFGGKVKYTGREPVLDDDGQFTYFQKDETHALMSDGSTMELSKLEAAMESGHTIVLPEFYKGGKNKGEVKTKKVKVNDLERGPKMRNADFYYEFKGFTKPEPKWESQSDPGVYSTSSDVIESLGNSNIPFLKTLSEVASMTKDLGTYFWTLDEKSGERKGMLTLVQLDSIIHHMLNMTSTVTARLSSSNPNLQNLSKGQKSDVKLLFSSRFGDDGSICQSDFSSLEVYVQTILTLCENLIADLKSGKDMHCVRLAAKEGMEYDRVFELCKIIADPEWDYKRTLAKVFSFQRAYGAGVKKIAESTGMPEEDVQALIDAEEARYPEISAYFDALTSEIKQGRRPTGRVVPHPDIKGLNVQLGKSYSTTPDGKRYCYYESPSPKFLAERGQLASFSPTEIKNYSVQGTGGEWAKAAMWLALRAFYHYRNFNGLALLVNQVHDAVYGDFHKSVRAKAAALLHVCMEEASTFMEWWFKWELPIGVPSDTVWGANMMEENKIDDPVFAKAVDALRPWVRKRFIGGHQPSFI</sequence>
<evidence type="ECO:0000256" key="8">
    <source>
        <dbReference type="ARBA" id="ARBA00022932"/>
    </source>
</evidence>
<dbReference type="InterPro" id="IPR043502">
    <property type="entry name" value="DNA/RNA_pol_sf"/>
</dbReference>
<dbReference type="PANTHER" id="PTHR10133:SF27">
    <property type="entry name" value="DNA POLYMERASE NU"/>
    <property type="match status" value="1"/>
</dbReference>
<gene>
    <name evidence="12" type="ORF">RUN39_v1_920080</name>
</gene>
<dbReference type="Gene3D" id="1.10.150.20">
    <property type="entry name" value="5' to 3' exonuclease, C-terminal subdomain"/>
    <property type="match status" value="1"/>
</dbReference>
<dbReference type="InterPro" id="IPR002298">
    <property type="entry name" value="DNA_polymerase_A"/>
</dbReference>
<organism evidence="12">
    <name type="scientific">Ralstonia solanacearum</name>
    <name type="common">Pseudomonas solanacearum</name>
    <dbReference type="NCBI Taxonomy" id="305"/>
    <lineage>
        <taxon>Bacteria</taxon>
        <taxon>Pseudomonadati</taxon>
        <taxon>Pseudomonadota</taxon>
        <taxon>Betaproteobacteria</taxon>
        <taxon>Burkholderiales</taxon>
        <taxon>Burkholderiaceae</taxon>
        <taxon>Ralstonia</taxon>
        <taxon>Ralstonia solanacearum species complex</taxon>
    </lineage>
</organism>
<dbReference type="PANTHER" id="PTHR10133">
    <property type="entry name" value="DNA POLYMERASE I"/>
    <property type="match status" value="1"/>
</dbReference>
<keyword evidence="9" id="KW-0238">DNA-binding</keyword>
<dbReference type="PATRIC" id="fig|305.106.peg.5110"/>
<comment type="subunit">
    <text evidence="2">Single-chain monomer with multiple functions.</text>
</comment>
<dbReference type="AlphaFoldDB" id="A0A0S4TXA4"/>
<keyword evidence="6" id="KW-0548">Nucleotidyltransferase</keyword>
<evidence type="ECO:0000256" key="3">
    <source>
        <dbReference type="ARBA" id="ARBA00012417"/>
    </source>
</evidence>
<proteinExistence type="inferred from homology"/>
<evidence type="ECO:0000256" key="2">
    <source>
        <dbReference type="ARBA" id="ARBA00011541"/>
    </source>
</evidence>
<keyword evidence="7" id="KW-0235">DNA replication</keyword>